<dbReference type="Pfam" id="PF13336">
    <property type="entry name" value="AcetylCoA_hyd_C"/>
    <property type="match status" value="1"/>
</dbReference>
<evidence type="ECO:0000259" key="3">
    <source>
        <dbReference type="Pfam" id="PF02550"/>
    </source>
</evidence>
<dbReference type="Pfam" id="PF02550">
    <property type="entry name" value="AcetylCoA_hydro"/>
    <property type="match status" value="1"/>
</dbReference>
<dbReference type="Gene3D" id="3.40.1080.10">
    <property type="entry name" value="Glutaconate Coenzyme A-transferase"/>
    <property type="match status" value="1"/>
</dbReference>
<organism evidence="5 6">
    <name type="scientific">Candidatus Pseudoramibacter fermentans</name>
    <dbReference type="NCBI Taxonomy" id="2594427"/>
    <lineage>
        <taxon>Bacteria</taxon>
        <taxon>Bacillati</taxon>
        <taxon>Bacillota</taxon>
        <taxon>Clostridia</taxon>
        <taxon>Eubacteriales</taxon>
        <taxon>Eubacteriaceae</taxon>
        <taxon>Pseudoramibacter</taxon>
    </lineage>
</organism>
<gene>
    <name evidence="5" type="ORF">FRC53_08705</name>
</gene>
<feature type="domain" description="Acetyl-CoA hydrolase/transferase C-terminal" evidence="4">
    <location>
        <begin position="278"/>
        <end position="434"/>
    </location>
</feature>
<accession>A0A6L5GT88</accession>
<dbReference type="HAMAP" id="MF_03227">
    <property type="entry name" value="But_acet_CoA_trans"/>
    <property type="match status" value="1"/>
</dbReference>
<comment type="caution">
    <text evidence="5">The sequence shown here is derived from an EMBL/GenBank/DDBJ whole genome shotgun (WGS) entry which is preliminary data.</text>
</comment>
<dbReference type="InterPro" id="IPR038460">
    <property type="entry name" value="AcetylCoA_hyd_C_sf"/>
</dbReference>
<evidence type="ECO:0000313" key="6">
    <source>
        <dbReference type="Proteomes" id="UP000473648"/>
    </source>
</evidence>
<evidence type="ECO:0000256" key="1">
    <source>
        <dbReference type="ARBA" id="ARBA00022679"/>
    </source>
</evidence>
<comment type="similarity">
    <text evidence="2">Belongs to the acetyl-CoA hydrolase/transferase family. Butyryl-CoA CoA-transferase subfamily.</text>
</comment>
<feature type="domain" description="Acetyl-CoA hydrolase/transferase N-terminal" evidence="3">
    <location>
        <begin position="5"/>
        <end position="182"/>
    </location>
</feature>
<evidence type="ECO:0000256" key="2">
    <source>
        <dbReference type="HAMAP-Rule" id="MF_03227"/>
    </source>
</evidence>
<keyword evidence="2" id="KW-0443">Lipid metabolism</keyword>
<feature type="binding site" evidence="2">
    <location>
        <position position="342"/>
    </location>
    <ligand>
        <name>CoA</name>
        <dbReference type="ChEBI" id="CHEBI:57287"/>
    </ligand>
</feature>
<dbReference type="InterPro" id="IPR026888">
    <property type="entry name" value="AcetylCoA_hyd_C"/>
</dbReference>
<dbReference type="SUPFAM" id="SSF100950">
    <property type="entry name" value="NagB/RpiA/CoA transferase-like"/>
    <property type="match status" value="2"/>
</dbReference>
<dbReference type="GO" id="GO:0006084">
    <property type="term" value="P:acetyl-CoA metabolic process"/>
    <property type="evidence" value="ECO:0007669"/>
    <property type="project" value="UniProtKB-UniRule"/>
</dbReference>
<comment type="catalytic activity">
    <reaction evidence="2">
        <text>butanoate + acetyl-CoA = butanoyl-CoA + acetate</text>
        <dbReference type="Rhea" id="RHEA:30071"/>
        <dbReference type="ChEBI" id="CHEBI:17968"/>
        <dbReference type="ChEBI" id="CHEBI:30089"/>
        <dbReference type="ChEBI" id="CHEBI:57288"/>
        <dbReference type="ChEBI" id="CHEBI:57371"/>
    </reaction>
</comment>
<keyword evidence="6" id="KW-1185">Reference proteome</keyword>
<dbReference type="EMBL" id="VOGB01000005">
    <property type="protein sequence ID" value="MQM73474.1"/>
    <property type="molecule type" value="Genomic_DNA"/>
</dbReference>
<dbReference type="PANTHER" id="PTHR21432:SF20">
    <property type="entry name" value="ACETYL-COA HYDROLASE"/>
    <property type="match status" value="1"/>
</dbReference>
<sequence length="446" mass="49577">MSYLKEYADKLTTADEAVKVIKDGDYIDYGWVTCTVQKLDEALAKRMPELHDLNIYGGIIPSRPKIFDVENPADHFTWNSWFYSGIDRHEVGNGFVFHGPVRYSEVPRYYRDMSHPLNIAMFQAAPMDKHGWFNFGPNASHMREIVNKADVVIVEVNTSVPRCLGIEEAVHISEVDMIVEGDNPAMRETGGATEPTEVDLAVARQIVAEIPDGATLQLGIGGMPNTVGTLIGESDLKDLGVHTEMYVDSFVDLTMKGKITGARKARDRYKQTYAFGSGTKKLYDFLDDNPACMAAPVNYVNDPSIIGEFDNFISINNAVDMDLYGQINAESAGIRQISGSGGQLDFVLGAYKSNGGKSFICMSSSFTDKKGVKHSRIKPTLTEGSIVTDTRTNPMYIVTEYGMAYLKGATTWERAEQLINIADPDFRDELIAAAEKMHIWRRSNKR</sequence>
<protein>
    <recommendedName>
        <fullName evidence="2">Butyryl-CoA:acetate CoA-transferase</fullName>
        <shortName evidence="2">Butyryl-CoA CoA-transferase</shortName>
        <ecNumber evidence="2">2.8.3.-</ecNumber>
    </recommendedName>
</protein>
<dbReference type="Proteomes" id="UP000473648">
    <property type="component" value="Unassembled WGS sequence"/>
</dbReference>
<reference evidence="5" key="1">
    <citation type="journal article" date="2020" name="Appl. Environ. Microbiol.">
        <title>Medium-Chain Fatty Acid Synthesis by 'Candidatus Weimeria bifida' gen. nov., sp. nov., and 'Candidatus Pseudoramibacter fermentans' sp. nov.</title>
        <authorList>
            <person name="Scarborough M.J."/>
            <person name="Myers K.S."/>
            <person name="Donohue T.J."/>
            <person name="Noguera D.R."/>
        </authorList>
    </citation>
    <scope>NUCLEOTIDE SEQUENCE</scope>
    <source>
        <strain evidence="5">EUB1.1</strain>
    </source>
</reference>
<feature type="binding site" evidence="2">
    <location>
        <begin position="219"/>
        <end position="223"/>
    </location>
    <ligand>
        <name>CoA</name>
        <dbReference type="ChEBI" id="CHEBI:57287"/>
    </ligand>
</feature>
<dbReference type="NCBIfam" id="TIGR03948">
    <property type="entry name" value="butyr_acet_CoA"/>
    <property type="match status" value="1"/>
</dbReference>
<dbReference type="UniPathway" id="UPA00863"/>
<evidence type="ECO:0000259" key="4">
    <source>
        <dbReference type="Pfam" id="PF13336"/>
    </source>
</evidence>
<keyword evidence="2" id="KW-0276">Fatty acid metabolism</keyword>
<evidence type="ECO:0000313" key="5">
    <source>
        <dbReference type="EMBL" id="MQM73474.1"/>
    </source>
</evidence>
<comment type="pathway">
    <text evidence="2">Lipid metabolism; butanoate metabolism.</text>
</comment>
<dbReference type="InterPro" id="IPR037171">
    <property type="entry name" value="NagB/RpiA_transferase-like"/>
</dbReference>
<dbReference type="GO" id="GO:0006083">
    <property type="term" value="P:acetate metabolic process"/>
    <property type="evidence" value="ECO:0007669"/>
    <property type="project" value="InterPro"/>
</dbReference>
<name>A0A6L5GT88_9FIRM</name>
<dbReference type="GO" id="GO:0046358">
    <property type="term" value="P:butyrate biosynthetic process"/>
    <property type="evidence" value="ECO:0007669"/>
    <property type="project" value="UniProtKB-UniRule"/>
</dbReference>
<dbReference type="EC" id="2.8.3.-" evidence="2"/>
<dbReference type="HAMAP" id="MF_03228">
    <property type="entry name" value="But_CoA_trans"/>
    <property type="match status" value="1"/>
</dbReference>
<dbReference type="PANTHER" id="PTHR21432">
    <property type="entry name" value="ACETYL-COA HYDROLASE-RELATED"/>
    <property type="match status" value="1"/>
</dbReference>
<dbReference type="Gene3D" id="3.40.1080.20">
    <property type="entry name" value="Acetyl-CoA hydrolase/transferase C-terminal domain"/>
    <property type="match status" value="1"/>
</dbReference>
<comment type="function">
    <text evidence="2">Coenzyme A-transferase that converts butyryl-CoA to butyrate.</text>
</comment>
<feature type="binding site" evidence="2">
    <location>
        <position position="319"/>
    </location>
    <ligand>
        <name>CoA</name>
        <dbReference type="ChEBI" id="CHEBI:57287"/>
    </ligand>
</feature>
<dbReference type="InterPro" id="IPR046433">
    <property type="entry name" value="ActCoA_hydro"/>
</dbReference>
<dbReference type="InterPro" id="IPR023990">
    <property type="entry name" value="Butryl-CoA_acetate_CoA_Tfrase"/>
</dbReference>
<feature type="active site" description="5-glutamyl coenzyme A thioester intermediate" evidence="2">
    <location>
        <position position="244"/>
    </location>
</feature>
<dbReference type="AlphaFoldDB" id="A0A6L5GT88"/>
<dbReference type="InterPro" id="IPR003702">
    <property type="entry name" value="ActCoA_hydro_N"/>
</dbReference>
<proteinExistence type="inferred from homology"/>
<keyword evidence="1 2" id="KW-0808">Transferase</keyword>
<dbReference type="Gene3D" id="3.30.750.70">
    <property type="entry name" value="4-hydroxybutyrate coenzyme like domains"/>
    <property type="match status" value="1"/>
</dbReference>
<dbReference type="GO" id="GO:0008775">
    <property type="term" value="F:acetate CoA-transferase activity"/>
    <property type="evidence" value="ECO:0007669"/>
    <property type="project" value="InterPro"/>
</dbReference>